<keyword evidence="1" id="KW-0175">Coiled coil</keyword>
<dbReference type="AlphaFoldDB" id="A0AAJ5XBA3"/>
<evidence type="ECO:0000256" key="1">
    <source>
        <dbReference type="SAM" id="Coils"/>
    </source>
</evidence>
<evidence type="ECO:0000313" key="4">
    <source>
        <dbReference type="Proteomes" id="UP001218362"/>
    </source>
</evidence>
<sequence length="315" mass="33523">METRANHVWVGAVTLFLLATLAAFIVWVAGLSNATKKEYDIFFKQSVDGLANGSQVTFSGVPSGEVSDIELWPKNPEYVRVRIRIDPKVPILLGTVATIQSSFTGTSKIQLDGAREGAPRITCENTSCLEGKPTIAAKAGGLGEILSNAPLLLERLATLTDRLTMMLSDENQASIAGILKNTQRLTDNVADATPQIKDTLGQLQATLKSADGALAAFQKTLGTTDDLLHKNGDDLARQLRDTLKSAKGAADALQGTLDDSRPAARQLSATTLPEAEATMRELRAATAALRQVTEKLNDQGAGAVIKGNTLPDYKP</sequence>
<protein>
    <submittedName>
        <fullName evidence="3">MlaD family protein</fullName>
    </submittedName>
</protein>
<dbReference type="Pfam" id="PF02470">
    <property type="entry name" value="MlaD"/>
    <property type="match status" value="1"/>
</dbReference>
<dbReference type="Proteomes" id="UP001218362">
    <property type="component" value="Chromosome"/>
</dbReference>
<organism evidence="3 4">
    <name type="scientific">Candidatus Andeanibacterium colombiense</name>
    <dbReference type="NCBI Taxonomy" id="3121345"/>
    <lineage>
        <taxon>Bacteria</taxon>
        <taxon>Pseudomonadati</taxon>
        <taxon>Pseudomonadota</taxon>
        <taxon>Alphaproteobacteria</taxon>
        <taxon>Sphingomonadales</taxon>
        <taxon>Sphingomonadaceae</taxon>
        <taxon>Candidatus Andeanibacterium</taxon>
    </lineage>
</organism>
<accession>A0AAJ5XBA3</accession>
<dbReference type="EMBL" id="CP119316">
    <property type="protein sequence ID" value="WEK48126.1"/>
    <property type="molecule type" value="Genomic_DNA"/>
</dbReference>
<feature type="domain" description="Mce/MlaD" evidence="2">
    <location>
        <begin position="39"/>
        <end position="112"/>
    </location>
</feature>
<dbReference type="PANTHER" id="PTHR36698">
    <property type="entry name" value="BLL5892 PROTEIN"/>
    <property type="match status" value="1"/>
</dbReference>
<evidence type="ECO:0000313" key="3">
    <source>
        <dbReference type="EMBL" id="WEK48126.1"/>
    </source>
</evidence>
<dbReference type="PANTHER" id="PTHR36698:SF2">
    <property type="entry name" value="MCE_MLAD DOMAIN-CONTAINING PROTEIN"/>
    <property type="match status" value="1"/>
</dbReference>
<dbReference type="KEGG" id="acob:P0Y56_07470"/>
<evidence type="ECO:0000259" key="2">
    <source>
        <dbReference type="Pfam" id="PF02470"/>
    </source>
</evidence>
<reference evidence="3" key="1">
    <citation type="submission" date="2023-03" db="EMBL/GenBank/DDBJ databases">
        <title>Andean soil-derived lignocellulolytic bacterial consortium as a source of novel taxa and putative plastic-active enzymes.</title>
        <authorList>
            <person name="Diaz-Garcia L."/>
            <person name="Chuvochina M."/>
            <person name="Feuerriegel G."/>
            <person name="Bunk B."/>
            <person name="Sproer C."/>
            <person name="Streit W.R."/>
            <person name="Rodriguez L.M."/>
            <person name="Overmann J."/>
            <person name="Jimenez D.J."/>
        </authorList>
    </citation>
    <scope>NUCLEOTIDE SEQUENCE</scope>
    <source>
        <strain evidence="3">MAG 26</strain>
    </source>
</reference>
<proteinExistence type="predicted"/>
<name>A0AAJ5XBA3_9SPHN</name>
<gene>
    <name evidence="3" type="ORF">P0Y56_07470</name>
</gene>
<dbReference type="InterPro" id="IPR003399">
    <property type="entry name" value="Mce/MlaD"/>
</dbReference>
<feature type="coiled-coil region" evidence="1">
    <location>
        <begin position="236"/>
        <end position="299"/>
    </location>
</feature>